<sequence length="97" mass="10165">MPTAILRRPPGRTAEKTAVSKCDQAQNTVEAYACEVRTVVGGTCADTTPSTDGKAPRSATVGICNVESPVCDRAGPVCATKNLVNQIDDQDRLAETT</sequence>
<dbReference type="AlphaFoldDB" id="A0A6A3GMW8"/>
<organism evidence="1 2">
    <name type="scientific">Phytophthora rubi</name>
    <dbReference type="NCBI Taxonomy" id="129364"/>
    <lineage>
        <taxon>Eukaryota</taxon>
        <taxon>Sar</taxon>
        <taxon>Stramenopiles</taxon>
        <taxon>Oomycota</taxon>
        <taxon>Peronosporomycetes</taxon>
        <taxon>Peronosporales</taxon>
        <taxon>Peronosporaceae</taxon>
        <taxon>Phytophthora</taxon>
    </lineage>
</organism>
<protein>
    <submittedName>
        <fullName evidence="1">Uncharacterized protein</fullName>
    </submittedName>
</protein>
<name>A0A6A3GMW8_9STRA</name>
<gene>
    <name evidence="1" type="ORF">PR001_g31077</name>
</gene>
<reference evidence="1 2" key="1">
    <citation type="submission" date="2018-09" db="EMBL/GenBank/DDBJ databases">
        <title>Genomic investigation of the strawberry pathogen Phytophthora fragariae indicates pathogenicity is determined by transcriptional variation in three key races.</title>
        <authorList>
            <person name="Adams T.M."/>
            <person name="Armitage A.D."/>
            <person name="Sobczyk M.K."/>
            <person name="Bates H.J."/>
            <person name="Dunwell J.M."/>
            <person name="Nellist C.F."/>
            <person name="Harrison R.J."/>
        </authorList>
    </citation>
    <scope>NUCLEOTIDE SEQUENCE [LARGE SCALE GENOMIC DNA]</scope>
    <source>
        <strain evidence="1 2">SCRP249</strain>
    </source>
</reference>
<accession>A0A6A3GMW8</accession>
<dbReference type="EMBL" id="QXFV01007638">
    <property type="protein sequence ID" value="KAE8958361.1"/>
    <property type="molecule type" value="Genomic_DNA"/>
</dbReference>
<dbReference type="Proteomes" id="UP000429607">
    <property type="component" value="Unassembled WGS sequence"/>
</dbReference>
<comment type="caution">
    <text evidence="1">The sequence shown here is derived from an EMBL/GenBank/DDBJ whole genome shotgun (WGS) entry which is preliminary data.</text>
</comment>
<proteinExistence type="predicted"/>
<evidence type="ECO:0000313" key="2">
    <source>
        <dbReference type="Proteomes" id="UP000429607"/>
    </source>
</evidence>
<evidence type="ECO:0000313" key="1">
    <source>
        <dbReference type="EMBL" id="KAE8958361.1"/>
    </source>
</evidence>